<evidence type="ECO:0000256" key="1">
    <source>
        <dbReference type="SAM" id="MobiDB-lite"/>
    </source>
</evidence>
<protein>
    <submittedName>
        <fullName evidence="2">Uncharacterized protein</fullName>
    </submittedName>
</protein>
<organism evidence="2 3">
    <name type="scientific">Acer saccharum</name>
    <name type="common">Sugar maple</name>
    <dbReference type="NCBI Taxonomy" id="4024"/>
    <lineage>
        <taxon>Eukaryota</taxon>
        <taxon>Viridiplantae</taxon>
        <taxon>Streptophyta</taxon>
        <taxon>Embryophyta</taxon>
        <taxon>Tracheophyta</taxon>
        <taxon>Spermatophyta</taxon>
        <taxon>Magnoliopsida</taxon>
        <taxon>eudicotyledons</taxon>
        <taxon>Gunneridae</taxon>
        <taxon>Pentapetalae</taxon>
        <taxon>rosids</taxon>
        <taxon>malvids</taxon>
        <taxon>Sapindales</taxon>
        <taxon>Sapindaceae</taxon>
        <taxon>Hippocastanoideae</taxon>
        <taxon>Acereae</taxon>
        <taxon>Acer</taxon>
    </lineage>
</organism>
<comment type="caution">
    <text evidence="2">The sequence shown here is derived from an EMBL/GenBank/DDBJ whole genome shotgun (WGS) entry which is preliminary data.</text>
</comment>
<keyword evidence="3" id="KW-1185">Reference proteome</keyword>
<reference evidence="2" key="2">
    <citation type="submission" date="2023-06" db="EMBL/GenBank/DDBJ databases">
        <authorList>
            <person name="Swenson N.G."/>
            <person name="Wegrzyn J.L."/>
            <person name="Mcevoy S.L."/>
        </authorList>
    </citation>
    <scope>NUCLEOTIDE SEQUENCE</scope>
    <source>
        <strain evidence="2">NS2018</strain>
        <tissue evidence="2">Leaf</tissue>
    </source>
</reference>
<dbReference type="Proteomes" id="UP001168877">
    <property type="component" value="Unassembled WGS sequence"/>
</dbReference>
<sequence length="82" mass="8929">MGNSNKEVARKEDEVVQSKGKGEKELEKEGDVELGTTLGFRLHLHGFFPSYGAKLRGLGAFTPCPNSGDIREITNTSLNCAF</sequence>
<reference evidence="2" key="1">
    <citation type="journal article" date="2022" name="Plant J.">
        <title>Strategies of tolerance reflected in two North American maple genomes.</title>
        <authorList>
            <person name="McEvoy S.L."/>
            <person name="Sezen U.U."/>
            <person name="Trouern-Trend A."/>
            <person name="McMahon S.M."/>
            <person name="Schaberg P.G."/>
            <person name="Yang J."/>
            <person name="Wegrzyn J.L."/>
            <person name="Swenson N.G."/>
        </authorList>
    </citation>
    <scope>NUCLEOTIDE SEQUENCE</scope>
    <source>
        <strain evidence="2">NS2018</strain>
    </source>
</reference>
<gene>
    <name evidence="2" type="ORF">LWI29_004953</name>
</gene>
<feature type="region of interest" description="Disordered" evidence="1">
    <location>
        <begin position="1"/>
        <end position="30"/>
    </location>
</feature>
<evidence type="ECO:0000313" key="3">
    <source>
        <dbReference type="Proteomes" id="UP001168877"/>
    </source>
</evidence>
<dbReference type="AlphaFoldDB" id="A0AA39RQM1"/>
<dbReference type="EMBL" id="JAUESC010000385">
    <property type="protein sequence ID" value="KAK0578090.1"/>
    <property type="molecule type" value="Genomic_DNA"/>
</dbReference>
<feature type="compositionally biased region" description="Basic and acidic residues" evidence="1">
    <location>
        <begin position="7"/>
        <end position="30"/>
    </location>
</feature>
<proteinExistence type="predicted"/>
<name>A0AA39RQM1_ACESA</name>
<evidence type="ECO:0000313" key="2">
    <source>
        <dbReference type="EMBL" id="KAK0578090.1"/>
    </source>
</evidence>
<accession>A0AA39RQM1</accession>